<evidence type="ECO:0000313" key="10">
    <source>
        <dbReference type="Proteomes" id="UP000199659"/>
    </source>
</evidence>
<feature type="transmembrane region" description="Helical" evidence="7">
    <location>
        <begin position="466"/>
        <end position="487"/>
    </location>
</feature>
<gene>
    <name evidence="9" type="ORF">SAMN05661086_03523</name>
</gene>
<keyword evidence="4 7" id="KW-1133">Transmembrane helix</keyword>
<sequence length="489" mass="56745">MQYYALAALAAVQIIFFWVTHSYKDPYLKEIVHKNRILSFWYPGILFLLNKIDYFKTQKAEREGKRLVCLYPGLSKRLLLKRDMCYRIALCNSIFVMGTIFILFSQCILKKADQPQEIYCLLKNNFGEGEKQVNIKAIITDQDSVYEEEVMVSVPEQCYTNNEILQFMKTAQEVLEKEVLGNNSDLLHIQNSLNFIRRLPNNPIHVSWLSSNRDIIEDTGNINNKELILPIEVILTAVLSYGEQEIKYNIPVQVLPYQWKNNEKIKYDLKKALGEAVNENKTSETIILPTKIGNRSVSYEINKKKKSINFLIILFVIIVITWIKGNQSTSNRLKKREEELLFDYPTLVNKLTLLIGAGMTVKGAWNKMILDYQKHQKSFLIKKYAYEEMLVTWREMQNGKSDAEAFEQFGKRLKLRPYARLSSLIVQSIKKGLDEILDLLEEEARNSLEERKQLVKKAGEEAGTKLLFPMMVMLIIVLLIIMVPAFLSL</sequence>
<keyword evidence="3 7" id="KW-0812">Transmembrane</keyword>
<dbReference type="InterPro" id="IPR018076">
    <property type="entry name" value="T2SS_GspF_dom"/>
</dbReference>
<dbReference type="AlphaFoldDB" id="A0A1I6LRX7"/>
<keyword evidence="5 7" id="KW-0472">Membrane</keyword>
<evidence type="ECO:0000256" key="1">
    <source>
        <dbReference type="ARBA" id="ARBA00004651"/>
    </source>
</evidence>
<dbReference type="Pfam" id="PF00482">
    <property type="entry name" value="T2SSF"/>
    <property type="match status" value="1"/>
</dbReference>
<dbReference type="RefSeq" id="WP_092563914.1">
    <property type="nucleotide sequence ID" value="NZ_FOYZ01000020.1"/>
</dbReference>
<comment type="subcellular location">
    <subcellularLocation>
        <location evidence="1">Cell membrane</location>
        <topology evidence="1">Multi-pass membrane protein</topology>
    </subcellularLocation>
</comment>
<accession>A0A1I6LRX7</accession>
<name>A0A1I6LRX7_9FIRM</name>
<feature type="transmembrane region" description="Helical" evidence="7">
    <location>
        <begin position="38"/>
        <end position="55"/>
    </location>
</feature>
<dbReference type="STRING" id="37658.SAMN05661086_03523"/>
<feature type="transmembrane region" description="Helical" evidence="7">
    <location>
        <begin position="84"/>
        <end position="104"/>
    </location>
</feature>
<keyword evidence="2" id="KW-1003">Cell membrane</keyword>
<dbReference type="Proteomes" id="UP000199659">
    <property type="component" value="Unassembled WGS sequence"/>
</dbReference>
<keyword evidence="10" id="KW-1185">Reference proteome</keyword>
<evidence type="ECO:0000256" key="7">
    <source>
        <dbReference type="SAM" id="Phobius"/>
    </source>
</evidence>
<feature type="coiled-coil region" evidence="6">
    <location>
        <begin position="430"/>
        <end position="457"/>
    </location>
</feature>
<evidence type="ECO:0000259" key="8">
    <source>
        <dbReference type="Pfam" id="PF00482"/>
    </source>
</evidence>
<organism evidence="9 10">
    <name type="scientific">Anaeromicropila populeti</name>
    <dbReference type="NCBI Taxonomy" id="37658"/>
    <lineage>
        <taxon>Bacteria</taxon>
        <taxon>Bacillati</taxon>
        <taxon>Bacillota</taxon>
        <taxon>Clostridia</taxon>
        <taxon>Lachnospirales</taxon>
        <taxon>Lachnospiraceae</taxon>
        <taxon>Anaeromicropila</taxon>
    </lineage>
</organism>
<reference evidence="9 10" key="1">
    <citation type="submission" date="2016-10" db="EMBL/GenBank/DDBJ databases">
        <authorList>
            <person name="de Groot N.N."/>
        </authorList>
    </citation>
    <scope>NUCLEOTIDE SEQUENCE [LARGE SCALE GENOMIC DNA]</scope>
    <source>
        <strain evidence="9 10">743A</strain>
    </source>
</reference>
<keyword evidence="6" id="KW-0175">Coiled coil</keyword>
<evidence type="ECO:0000256" key="6">
    <source>
        <dbReference type="SAM" id="Coils"/>
    </source>
</evidence>
<proteinExistence type="predicted"/>
<dbReference type="GO" id="GO:0005886">
    <property type="term" value="C:plasma membrane"/>
    <property type="evidence" value="ECO:0007669"/>
    <property type="project" value="UniProtKB-SubCell"/>
</dbReference>
<evidence type="ECO:0000256" key="5">
    <source>
        <dbReference type="ARBA" id="ARBA00023136"/>
    </source>
</evidence>
<evidence type="ECO:0000256" key="2">
    <source>
        <dbReference type="ARBA" id="ARBA00022475"/>
    </source>
</evidence>
<evidence type="ECO:0000313" key="9">
    <source>
        <dbReference type="EMBL" id="SFS06237.1"/>
    </source>
</evidence>
<feature type="domain" description="Type II secretion system protein GspF" evidence="8">
    <location>
        <begin position="385"/>
        <end position="484"/>
    </location>
</feature>
<evidence type="ECO:0000256" key="3">
    <source>
        <dbReference type="ARBA" id="ARBA00022692"/>
    </source>
</evidence>
<evidence type="ECO:0000256" key="4">
    <source>
        <dbReference type="ARBA" id="ARBA00022989"/>
    </source>
</evidence>
<dbReference type="OrthoDB" id="9793966at2"/>
<dbReference type="EMBL" id="FOYZ01000020">
    <property type="protein sequence ID" value="SFS06237.1"/>
    <property type="molecule type" value="Genomic_DNA"/>
</dbReference>
<protein>
    <submittedName>
        <fullName evidence="9">Pilus assembly protein TadC</fullName>
    </submittedName>
</protein>
<feature type="transmembrane region" description="Helical" evidence="7">
    <location>
        <begin position="308"/>
        <end position="325"/>
    </location>
</feature>